<dbReference type="EMBL" id="HBUE01054716">
    <property type="protein sequence ID" value="CAG6466034.1"/>
    <property type="molecule type" value="Transcribed_RNA"/>
</dbReference>
<evidence type="ECO:0000256" key="1">
    <source>
        <dbReference type="SAM" id="MobiDB-lite"/>
    </source>
</evidence>
<proteinExistence type="predicted"/>
<protein>
    <submittedName>
        <fullName evidence="2">(northern house mosquito) hypothetical protein</fullName>
    </submittedName>
</protein>
<dbReference type="AlphaFoldDB" id="A0A8D8FDF5"/>
<organism evidence="2">
    <name type="scientific">Culex pipiens</name>
    <name type="common">House mosquito</name>
    <dbReference type="NCBI Taxonomy" id="7175"/>
    <lineage>
        <taxon>Eukaryota</taxon>
        <taxon>Metazoa</taxon>
        <taxon>Ecdysozoa</taxon>
        <taxon>Arthropoda</taxon>
        <taxon>Hexapoda</taxon>
        <taxon>Insecta</taxon>
        <taxon>Pterygota</taxon>
        <taxon>Neoptera</taxon>
        <taxon>Endopterygota</taxon>
        <taxon>Diptera</taxon>
        <taxon>Nematocera</taxon>
        <taxon>Culicoidea</taxon>
        <taxon>Culicidae</taxon>
        <taxon>Culicinae</taxon>
        <taxon>Culicini</taxon>
        <taxon>Culex</taxon>
        <taxon>Culex</taxon>
    </lineage>
</organism>
<evidence type="ECO:0000313" key="2">
    <source>
        <dbReference type="EMBL" id="CAG6466034.1"/>
    </source>
</evidence>
<accession>A0A8D8FDF5</accession>
<sequence>MVEGAGGAARTGRLPQQGQGAEHVQQVCRDLQGADDGGGQTLARHGQPQAENETDGGDVQVDSIGKNWFLDSRSRSRNSQISIYHREITIKDSQKSVYVVFPIINS</sequence>
<name>A0A8D8FDF5_CULPI</name>
<feature type="region of interest" description="Disordered" evidence="1">
    <location>
        <begin position="1"/>
        <end position="61"/>
    </location>
</feature>
<reference evidence="2" key="1">
    <citation type="submission" date="2021-05" db="EMBL/GenBank/DDBJ databases">
        <authorList>
            <person name="Alioto T."/>
            <person name="Alioto T."/>
            <person name="Gomez Garrido J."/>
        </authorList>
    </citation>
    <scope>NUCLEOTIDE SEQUENCE</scope>
</reference>